<evidence type="ECO:0000313" key="2">
    <source>
        <dbReference type="Proteomes" id="UP001164250"/>
    </source>
</evidence>
<keyword evidence="2" id="KW-1185">Reference proteome</keyword>
<name>A0ACC1A6L9_9ROSI</name>
<organism evidence="1 2">
    <name type="scientific">Pistacia atlantica</name>
    <dbReference type="NCBI Taxonomy" id="434234"/>
    <lineage>
        <taxon>Eukaryota</taxon>
        <taxon>Viridiplantae</taxon>
        <taxon>Streptophyta</taxon>
        <taxon>Embryophyta</taxon>
        <taxon>Tracheophyta</taxon>
        <taxon>Spermatophyta</taxon>
        <taxon>Magnoliopsida</taxon>
        <taxon>eudicotyledons</taxon>
        <taxon>Gunneridae</taxon>
        <taxon>Pentapetalae</taxon>
        <taxon>rosids</taxon>
        <taxon>malvids</taxon>
        <taxon>Sapindales</taxon>
        <taxon>Anacardiaceae</taxon>
        <taxon>Pistacia</taxon>
    </lineage>
</organism>
<comment type="caution">
    <text evidence="1">The sequence shown here is derived from an EMBL/GenBank/DDBJ whole genome shotgun (WGS) entry which is preliminary data.</text>
</comment>
<dbReference type="Proteomes" id="UP001164250">
    <property type="component" value="Chromosome 12"/>
</dbReference>
<evidence type="ECO:0000313" key="1">
    <source>
        <dbReference type="EMBL" id="KAJ0081998.1"/>
    </source>
</evidence>
<sequence length="139" mass="16125">MPKEDTELFLCNHCKNRMQLEVKEGNESSNLQLVPFVYSHSTDKSMKQSSVPKAVEKVFAGAIRREMALEDFCAKQTSEIKHLNRLVQQYKHERECNAIIGQTREDKILRLESLIDGVLPTEKFMEEEFVGLMHEHKVC</sequence>
<protein>
    <submittedName>
        <fullName evidence="1">Uncharacterized protein</fullName>
    </submittedName>
</protein>
<accession>A0ACC1A6L9</accession>
<proteinExistence type="predicted"/>
<reference evidence="2" key="1">
    <citation type="journal article" date="2023" name="G3 (Bethesda)">
        <title>Genome assembly and association tests identify interacting loci associated with vigor, precocity, and sex in interspecific pistachio rootstocks.</title>
        <authorList>
            <person name="Palmer W."/>
            <person name="Jacygrad E."/>
            <person name="Sagayaradj S."/>
            <person name="Cavanaugh K."/>
            <person name="Han R."/>
            <person name="Bertier L."/>
            <person name="Beede B."/>
            <person name="Kafkas S."/>
            <person name="Golino D."/>
            <person name="Preece J."/>
            <person name="Michelmore R."/>
        </authorList>
    </citation>
    <scope>NUCLEOTIDE SEQUENCE [LARGE SCALE GENOMIC DNA]</scope>
</reference>
<gene>
    <name evidence="1" type="ORF">Patl1_10720</name>
</gene>
<dbReference type="EMBL" id="CM047908">
    <property type="protein sequence ID" value="KAJ0081998.1"/>
    <property type="molecule type" value="Genomic_DNA"/>
</dbReference>